<organism evidence="7 8">
    <name type="scientific">Litorilinea aerophila</name>
    <dbReference type="NCBI Taxonomy" id="1204385"/>
    <lineage>
        <taxon>Bacteria</taxon>
        <taxon>Bacillati</taxon>
        <taxon>Chloroflexota</taxon>
        <taxon>Caldilineae</taxon>
        <taxon>Caldilineales</taxon>
        <taxon>Caldilineaceae</taxon>
        <taxon>Litorilinea</taxon>
    </lineage>
</organism>
<dbReference type="Proteomes" id="UP000317371">
    <property type="component" value="Unassembled WGS sequence"/>
</dbReference>
<keyword evidence="4" id="KW-0479">Metal-binding</keyword>
<keyword evidence="5" id="KW-0460">Magnesium</keyword>
<evidence type="ECO:0000313" key="7">
    <source>
        <dbReference type="EMBL" id="TQE93023.1"/>
    </source>
</evidence>
<dbReference type="FunCoup" id="A0A540VA92">
    <property type="interactions" value="378"/>
</dbReference>
<dbReference type="PROSITE" id="PS00723">
    <property type="entry name" value="POLYPRENYL_SYNTHASE_1"/>
    <property type="match status" value="1"/>
</dbReference>
<proteinExistence type="inferred from homology"/>
<keyword evidence="3 6" id="KW-0808">Transferase</keyword>
<dbReference type="InterPro" id="IPR008949">
    <property type="entry name" value="Isoprenoid_synthase_dom_sf"/>
</dbReference>
<comment type="cofactor">
    <cofactor evidence="1">
        <name>Mg(2+)</name>
        <dbReference type="ChEBI" id="CHEBI:18420"/>
    </cofactor>
</comment>
<name>A0A540VA92_9CHLR</name>
<evidence type="ECO:0000256" key="5">
    <source>
        <dbReference type="ARBA" id="ARBA00022842"/>
    </source>
</evidence>
<dbReference type="Gene3D" id="1.10.600.10">
    <property type="entry name" value="Farnesyl Diphosphate Synthase"/>
    <property type="match status" value="1"/>
</dbReference>
<dbReference type="InterPro" id="IPR033749">
    <property type="entry name" value="Polyprenyl_synt_CS"/>
</dbReference>
<evidence type="ECO:0000256" key="2">
    <source>
        <dbReference type="ARBA" id="ARBA00006706"/>
    </source>
</evidence>
<dbReference type="Pfam" id="PF00348">
    <property type="entry name" value="polyprenyl_synt"/>
    <property type="match status" value="1"/>
</dbReference>
<dbReference type="PANTHER" id="PTHR12001:SF69">
    <property type="entry name" value="ALL TRANS-POLYPRENYL-DIPHOSPHATE SYNTHASE PDSS1"/>
    <property type="match status" value="1"/>
</dbReference>
<dbReference type="GO" id="GO:0046872">
    <property type="term" value="F:metal ion binding"/>
    <property type="evidence" value="ECO:0007669"/>
    <property type="project" value="UniProtKB-KW"/>
</dbReference>
<dbReference type="CDD" id="cd00685">
    <property type="entry name" value="Trans_IPPS_HT"/>
    <property type="match status" value="1"/>
</dbReference>
<comment type="similarity">
    <text evidence="2 6">Belongs to the FPP/GGPP synthase family.</text>
</comment>
<dbReference type="OrthoDB" id="9805316at2"/>
<dbReference type="InParanoid" id="A0A540VA92"/>
<evidence type="ECO:0000256" key="6">
    <source>
        <dbReference type="RuleBase" id="RU004466"/>
    </source>
</evidence>
<dbReference type="InterPro" id="IPR000092">
    <property type="entry name" value="Polyprenyl_synt"/>
</dbReference>
<dbReference type="SUPFAM" id="SSF48576">
    <property type="entry name" value="Terpenoid synthases"/>
    <property type="match status" value="1"/>
</dbReference>
<dbReference type="GO" id="GO:0008299">
    <property type="term" value="P:isoprenoid biosynthetic process"/>
    <property type="evidence" value="ECO:0007669"/>
    <property type="project" value="InterPro"/>
</dbReference>
<keyword evidence="8" id="KW-1185">Reference proteome</keyword>
<evidence type="ECO:0000313" key="8">
    <source>
        <dbReference type="Proteomes" id="UP000317371"/>
    </source>
</evidence>
<gene>
    <name evidence="7" type="ORF">FKZ61_23250</name>
</gene>
<reference evidence="7 8" key="1">
    <citation type="submission" date="2019-06" db="EMBL/GenBank/DDBJ databases">
        <title>Genome sequence of Litorilinea aerophila BAA-2444.</title>
        <authorList>
            <person name="Maclea K.S."/>
            <person name="Maurais E.G."/>
            <person name="Iannazzi L.C."/>
        </authorList>
    </citation>
    <scope>NUCLEOTIDE SEQUENCE [LARGE SCALE GENOMIC DNA]</scope>
    <source>
        <strain evidence="7 8">ATCC BAA-2444</strain>
    </source>
</reference>
<sequence length="389" mass="42451">MGQQRAEDQRAEHLIAEHPIQCPKSTYPAANPGGRANKRANKTVKTEMTVNTAVDIGKVLQPVQAGLRLVEEKMRTLETSLFAPLASAFIDLIGSGGKRLRPALALMAAEVTGGLHPTADYPRVVSLAASVEMLHTATLVHDDVIDGALLRRGAPTLNAIWNRGATVLAGNYLFARAAALAAETDNTRVIQIFSNTLEIIVDGELHQLFARNNYHQDKEEYYQRIYAKTASLFCAATEAAAVLAGSPAPVVEQLKQYGYNLGMAFQIVDDILDFTGDADSLGKPAGSDLRQGTLTLPFFHFIQQHPQPDQVVARMDDAYRQAEDGDESTLHRIVAEIVAELRASSAIEAARGEAITFLDRARANLAHLPDNEYKVSMLDLCDFVVQRTY</sequence>
<dbReference type="SFLD" id="SFLDS00005">
    <property type="entry name" value="Isoprenoid_Synthase_Type_I"/>
    <property type="match status" value="1"/>
</dbReference>
<dbReference type="PANTHER" id="PTHR12001">
    <property type="entry name" value="GERANYLGERANYL PYROPHOSPHATE SYNTHASE"/>
    <property type="match status" value="1"/>
</dbReference>
<dbReference type="GO" id="GO:0004659">
    <property type="term" value="F:prenyltransferase activity"/>
    <property type="evidence" value="ECO:0007669"/>
    <property type="project" value="InterPro"/>
</dbReference>
<accession>A0A540VA92</accession>
<dbReference type="PROSITE" id="PS00444">
    <property type="entry name" value="POLYPRENYL_SYNTHASE_2"/>
    <property type="match status" value="1"/>
</dbReference>
<dbReference type="AlphaFoldDB" id="A0A540VA92"/>
<evidence type="ECO:0000256" key="4">
    <source>
        <dbReference type="ARBA" id="ARBA00022723"/>
    </source>
</evidence>
<comment type="caution">
    <text evidence="7">The sequence shown here is derived from an EMBL/GenBank/DDBJ whole genome shotgun (WGS) entry which is preliminary data.</text>
</comment>
<evidence type="ECO:0000256" key="3">
    <source>
        <dbReference type="ARBA" id="ARBA00022679"/>
    </source>
</evidence>
<dbReference type="EMBL" id="VIGC01000058">
    <property type="protein sequence ID" value="TQE93023.1"/>
    <property type="molecule type" value="Genomic_DNA"/>
</dbReference>
<evidence type="ECO:0000256" key="1">
    <source>
        <dbReference type="ARBA" id="ARBA00001946"/>
    </source>
</evidence>
<protein>
    <submittedName>
        <fullName evidence="7">Polyprenyl synthetase family protein</fullName>
    </submittedName>
</protein>